<dbReference type="GeneID" id="25901342"/>
<gene>
    <name evidence="17" type="ORF">SARC_00838</name>
</gene>
<keyword evidence="14" id="KW-0961">Cell wall biogenesis/degradation</keyword>
<dbReference type="SUPFAM" id="SSF53448">
    <property type="entry name" value="Nucleotide-diphospho-sugar transferases"/>
    <property type="match status" value="1"/>
</dbReference>
<evidence type="ECO:0000256" key="11">
    <source>
        <dbReference type="ARBA" id="ARBA00022984"/>
    </source>
</evidence>
<dbReference type="CDD" id="cd03353">
    <property type="entry name" value="LbH_GlmU_C"/>
    <property type="match status" value="1"/>
</dbReference>
<dbReference type="InterPro" id="IPR038009">
    <property type="entry name" value="GlmU_C_LbH"/>
</dbReference>
<evidence type="ECO:0000256" key="3">
    <source>
        <dbReference type="ARBA" id="ARBA00007707"/>
    </source>
</evidence>
<keyword evidence="10" id="KW-0133">Cell shape</keyword>
<dbReference type="PANTHER" id="PTHR43584">
    <property type="entry name" value="NUCLEOTIDYL TRANSFERASE"/>
    <property type="match status" value="1"/>
</dbReference>
<protein>
    <submittedName>
        <fullName evidence="17">Uncharacterized protein</fullName>
    </submittedName>
</protein>
<reference evidence="17 18" key="1">
    <citation type="submission" date="2011-02" db="EMBL/GenBank/DDBJ databases">
        <title>The Genome Sequence of Sphaeroforma arctica JP610.</title>
        <authorList>
            <consortium name="The Broad Institute Genome Sequencing Platform"/>
            <person name="Russ C."/>
            <person name="Cuomo C."/>
            <person name="Young S.K."/>
            <person name="Zeng Q."/>
            <person name="Gargeya S."/>
            <person name="Alvarado L."/>
            <person name="Berlin A."/>
            <person name="Chapman S.B."/>
            <person name="Chen Z."/>
            <person name="Freedman E."/>
            <person name="Gellesch M."/>
            <person name="Goldberg J."/>
            <person name="Griggs A."/>
            <person name="Gujja S."/>
            <person name="Heilman E."/>
            <person name="Heiman D."/>
            <person name="Howarth C."/>
            <person name="Mehta T."/>
            <person name="Neiman D."/>
            <person name="Pearson M."/>
            <person name="Roberts A."/>
            <person name="Saif S."/>
            <person name="Shea T."/>
            <person name="Shenoy N."/>
            <person name="Sisk P."/>
            <person name="Stolte C."/>
            <person name="Sykes S."/>
            <person name="White J."/>
            <person name="Yandava C."/>
            <person name="Burger G."/>
            <person name="Gray M.W."/>
            <person name="Holland P.W.H."/>
            <person name="King N."/>
            <person name="Lang F.B.F."/>
            <person name="Roger A.J."/>
            <person name="Ruiz-Trillo I."/>
            <person name="Haas B."/>
            <person name="Nusbaum C."/>
            <person name="Birren B."/>
        </authorList>
    </citation>
    <scope>NUCLEOTIDE SEQUENCE [LARGE SCALE GENOMIC DNA]</scope>
    <source>
        <strain evidence="17 18">JP610</strain>
    </source>
</reference>
<dbReference type="EMBL" id="KQ241625">
    <property type="protein sequence ID" value="KNC87028.1"/>
    <property type="molecule type" value="Genomic_DNA"/>
</dbReference>
<sequence>MGVPKTVVILACQENTHNYSRGCQVAETLHITQSVHGLPLIQCILETIDSLEQITSIKQVVVVGPPEHALTVLKLMKNIRGDDIDSDTEYDEVTCVSKEIDSLHIGNRGESSAEDIDRYSVHYIAQSDTCGGAKCDAKALALVRDKGLFINKCVLVLSPNFPLVTSSSLDMLSDHHADERTESKDHMCTILVKDAKKMLPVPSSDRYIACVEWDNMQSLLREYLALSDPAQWWYYVRQQAMQHVEYVNVRDESEVREVNSFRSLALATKVMRANNNNMHMDNGVYIIDPDTTHIEAGVSIRPKTTILPNTHIKAGTRIGEGSEIGPNSILERATIGKNTQVRFSVISESEIGDNCTVGPYAHLRNSVCVADECRLGNFVELKNTSVGTGTCVAHLTYLGDAKVGKEVNFGAGTITANYDGKDKHGTVIGDGSKTGANCVLVAPLQIGKQVVIAASTTVTKDVEDGCLVIGRVRAESKPGYKASWARGDVQPSA</sequence>
<proteinExistence type="inferred from homology"/>
<keyword evidence="8" id="KW-0479">Metal-binding</keyword>
<evidence type="ECO:0000256" key="6">
    <source>
        <dbReference type="ARBA" id="ARBA00022679"/>
    </source>
</evidence>
<dbReference type="GO" id="GO:0008360">
    <property type="term" value="P:regulation of cell shape"/>
    <property type="evidence" value="ECO:0007669"/>
    <property type="project" value="UniProtKB-KW"/>
</dbReference>
<evidence type="ECO:0000256" key="2">
    <source>
        <dbReference type="ARBA" id="ARBA00004496"/>
    </source>
</evidence>
<keyword evidence="9" id="KW-0460">Magnesium</keyword>
<dbReference type="GO" id="GO:0006048">
    <property type="term" value="P:UDP-N-acetylglucosamine biosynthetic process"/>
    <property type="evidence" value="ECO:0007669"/>
    <property type="project" value="InterPro"/>
</dbReference>
<comment type="catalytic activity">
    <reaction evidence="15">
        <text>alpha-D-glucosamine 1-phosphate + acetyl-CoA = N-acetyl-alpha-D-glucosamine 1-phosphate + CoA + H(+)</text>
        <dbReference type="Rhea" id="RHEA:13725"/>
        <dbReference type="ChEBI" id="CHEBI:15378"/>
        <dbReference type="ChEBI" id="CHEBI:57287"/>
        <dbReference type="ChEBI" id="CHEBI:57288"/>
        <dbReference type="ChEBI" id="CHEBI:57776"/>
        <dbReference type="ChEBI" id="CHEBI:58516"/>
        <dbReference type="EC" id="2.3.1.157"/>
    </reaction>
</comment>
<dbReference type="GO" id="GO:0046872">
    <property type="term" value="F:metal ion binding"/>
    <property type="evidence" value="ECO:0007669"/>
    <property type="project" value="UniProtKB-KW"/>
</dbReference>
<dbReference type="Gene3D" id="2.160.10.10">
    <property type="entry name" value="Hexapeptide repeat proteins"/>
    <property type="match status" value="1"/>
</dbReference>
<comment type="subcellular location">
    <subcellularLocation>
        <location evidence="2">Cytoplasm</location>
    </subcellularLocation>
</comment>
<dbReference type="GO" id="GO:0003977">
    <property type="term" value="F:UDP-N-acetylglucosamine diphosphorylase activity"/>
    <property type="evidence" value="ECO:0007669"/>
    <property type="project" value="UniProtKB-EC"/>
</dbReference>
<keyword evidence="5" id="KW-0963">Cytoplasm</keyword>
<comment type="cofactor">
    <cofactor evidence="1">
        <name>Mg(2+)</name>
        <dbReference type="ChEBI" id="CHEBI:18420"/>
    </cofactor>
</comment>
<keyword evidence="13" id="KW-0012">Acyltransferase</keyword>
<accession>A0A0L0GFH2</accession>
<keyword evidence="18" id="KW-1185">Reference proteome</keyword>
<comment type="catalytic activity">
    <reaction evidence="16">
        <text>N-acetyl-alpha-D-glucosamine 1-phosphate + UTP + H(+) = UDP-N-acetyl-alpha-D-glucosamine + diphosphate</text>
        <dbReference type="Rhea" id="RHEA:13509"/>
        <dbReference type="ChEBI" id="CHEBI:15378"/>
        <dbReference type="ChEBI" id="CHEBI:33019"/>
        <dbReference type="ChEBI" id="CHEBI:46398"/>
        <dbReference type="ChEBI" id="CHEBI:57705"/>
        <dbReference type="ChEBI" id="CHEBI:57776"/>
        <dbReference type="EC" id="2.7.7.23"/>
    </reaction>
</comment>
<comment type="similarity">
    <text evidence="4">In the N-terminal section; belongs to the N-acetylglucosamine-1-phosphate uridyltransferase family.</text>
</comment>
<dbReference type="InterPro" id="IPR001451">
    <property type="entry name" value="Hexapep"/>
</dbReference>
<dbReference type="GO" id="GO:0005737">
    <property type="term" value="C:cytoplasm"/>
    <property type="evidence" value="ECO:0007669"/>
    <property type="project" value="UniProtKB-SubCell"/>
</dbReference>
<evidence type="ECO:0000256" key="10">
    <source>
        <dbReference type="ARBA" id="ARBA00022960"/>
    </source>
</evidence>
<keyword evidence="6" id="KW-0808">Transferase</keyword>
<keyword evidence="12" id="KW-0511">Multifunctional enzyme</keyword>
<dbReference type="eggNOG" id="KOG1322">
    <property type="taxonomic scope" value="Eukaryota"/>
</dbReference>
<evidence type="ECO:0000256" key="4">
    <source>
        <dbReference type="ARBA" id="ARBA00007947"/>
    </source>
</evidence>
<dbReference type="Proteomes" id="UP000054560">
    <property type="component" value="Unassembled WGS sequence"/>
</dbReference>
<dbReference type="Pfam" id="PF00132">
    <property type="entry name" value="Hexapep"/>
    <property type="match status" value="3"/>
</dbReference>
<dbReference type="PANTHER" id="PTHR43584:SF3">
    <property type="entry name" value="BIFUNCTIONAL PROTEIN GLMU"/>
    <property type="match status" value="1"/>
</dbReference>
<dbReference type="InterPro" id="IPR029044">
    <property type="entry name" value="Nucleotide-diphossugar_trans"/>
</dbReference>
<evidence type="ECO:0000256" key="1">
    <source>
        <dbReference type="ARBA" id="ARBA00001946"/>
    </source>
</evidence>
<comment type="similarity">
    <text evidence="3">In the C-terminal section; belongs to the transferase hexapeptide repeat family.</text>
</comment>
<evidence type="ECO:0000256" key="12">
    <source>
        <dbReference type="ARBA" id="ARBA00023268"/>
    </source>
</evidence>
<keyword evidence="7" id="KW-0548">Nucleotidyltransferase</keyword>
<evidence type="ECO:0000256" key="8">
    <source>
        <dbReference type="ARBA" id="ARBA00022723"/>
    </source>
</evidence>
<dbReference type="GO" id="GO:0071555">
    <property type="term" value="P:cell wall organization"/>
    <property type="evidence" value="ECO:0007669"/>
    <property type="project" value="UniProtKB-KW"/>
</dbReference>
<evidence type="ECO:0000256" key="13">
    <source>
        <dbReference type="ARBA" id="ARBA00023315"/>
    </source>
</evidence>
<evidence type="ECO:0000256" key="5">
    <source>
        <dbReference type="ARBA" id="ARBA00022490"/>
    </source>
</evidence>
<dbReference type="RefSeq" id="XP_014160930.1">
    <property type="nucleotide sequence ID" value="XM_014305455.1"/>
</dbReference>
<evidence type="ECO:0000256" key="9">
    <source>
        <dbReference type="ARBA" id="ARBA00022842"/>
    </source>
</evidence>
<evidence type="ECO:0000256" key="14">
    <source>
        <dbReference type="ARBA" id="ARBA00023316"/>
    </source>
</evidence>
<evidence type="ECO:0000256" key="7">
    <source>
        <dbReference type="ARBA" id="ARBA00022695"/>
    </source>
</evidence>
<evidence type="ECO:0000256" key="16">
    <source>
        <dbReference type="ARBA" id="ARBA00048493"/>
    </source>
</evidence>
<dbReference type="STRING" id="667725.A0A0L0GFH2"/>
<dbReference type="GO" id="GO:0019134">
    <property type="term" value="F:glucosamine-1-phosphate N-acetyltransferase activity"/>
    <property type="evidence" value="ECO:0007669"/>
    <property type="project" value="UniProtKB-EC"/>
</dbReference>
<evidence type="ECO:0000256" key="15">
    <source>
        <dbReference type="ARBA" id="ARBA00048247"/>
    </source>
</evidence>
<name>A0A0L0GFH2_9EUKA</name>
<organism evidence="17 18">
    <name type="scientific">Sphaeroforma arctica JP610</name>
    <dbReference type="NCBI Taxonomy" id="667725"/>
    <lineage>
        <taxon>Eukaryota</taxon>
        <taxon>Ichthyosporea</taxon>
        <taxon>Ichthyophonida</taxon>
        <taxon>Sphaeroforma</taxon>
    </lineage>
</organism>
<dbReference type="Gene3D" id="3.90.550.10">
    <property type="entry name" value="Spore Coat Polysaccharide Biosynthesis Protein SpsA, Chain A"/>
    <property type="match status" value="1"/>
</dbReference>
<evidence type="ECO:0000313" key="17">
    <source>
        <dbReference type="EMBL" id="KNC87028.1"/>
    </source>
</evidence>
<evidence type="ECO:0000313" key="18">
    <source>
        <dbReference type="Proteomes" id="UP000054560"/>
    </source>
</evidence>
<dbReference type="OrthoDB" id="5591543at2759"/>
<dbReference type="AlphaFoldDB" id="A0A0L0GFH2"/>
<keyword evidence="11" id="KW-0573">Peptidoglycan synthesis</keyword>
<dbReference type="InterPro" id="IPR011004">
    <property type="entry name" value="Trimer_LpxA-like_sf"/>
</dbReference>
<dbReference type="SUPFAM" id="SSF51161">
    <property type="entry name" value="Trimeric LpxA-like enzymes"/>
    <property type="match status" value="1"/>
</dbReference>
<dbReference type="InterPro" id="IPR050065">
    <property type="entry name" value="GlmU-like"/>
</dbReference>